<evidence type="ECO:0000259" key="1">
    <source>
        <dbReference type="Pfam" id="PF00004"/>
    </source>
</evidence>
<evidence type="ECO:0000313" key="2">
    <source>
        <dbReference type="EMBL" id="EEC85070.1"/>
    </source>
</evidence>
<dbReference type="InterPro" id="IPR027417">
    <property type="entry name" value="P-loop_NTPase"/>
</dbReference>
<dbReference type="HOGENOM" id="CLU_034250_0_0_1"/>
<dbReference type="AlphaFoldDB" id="B8BEL4"/>
<dbReference type="GO" id="GO:0005524">
    <property type="term" value="F:ATP binding"/>
    <property type="evidence" value="ECO:0007669"/>
    <property type="project" value="InterPro"/>
</dbReference>
<dbReference type="EMBL" id="CM000134">
    <property type="protein sequence ID" value="EEC85070.1"/>
    <property type="molecule type" value="Genomic_DNA"/>
</dbReference>
<reference evidence="2 3" key="1">
    <citation type="journal article" date="2005" name="PLoS Biol.">
        <title>The genomes of Oryza sativa: a history of duplications.</title>
        <authorList>
            <person name="Yu J."/>
            <person name="Wang J."/>
            <person name="Lin W."/>
            <person name="Li S."/>
            <person name="Li H."/>
            <person name="Zhou J."/>
            <person name="Ni P."/>
            <person name="Dong W."/>
            <person name="Hu S."/>
            <person name="Zeng C."/>
            <person name="Zhang J."/>
            <person name="Zhang Y."/>
            <person name="Li R."/>
            <person name="Xu Z."/>
            <person name="Li S."/>
            <person name="Li X."/>
            <person name="Zheng H."/>
            <person name="Cong L."/>
            <person name="Lin L."/>
            <person name="Yin J."/>
            <person name="Geng J."/>
            <person name="Li G."/>
            <person name="Shi J."/>
            <person name="Liu J."/>
            <person name="Lv H."/>
            <person name="Li J."/>
            <person name="Wang J."/>
            <person name="Deng Y."/>
            <person name="Ran L."/>
            <person name="Shi X."/>
            <person name="Wang X."/>
            <person name="Wu Q."/>
            <person name="Li C."/>
            <person name="Ren X."/>
            <person name="Wang J."/>
            <person name="Wang X."/>
            <person name="Li D."/>
            <person name="Liu D."/>
            <person name="Zhang X."/>
            <person name="Ji Z."/>
            <person name="Zhao W."/>
            <person name="Sun Y."/>
            <person name="Zhang Z."/>
            <person name="Bao J."/>
            <person name="Han Y."/>
            <person name="Dong L."/>
            <person name="Ji J."/>
            <person name="Chen P."/>
            <person name="Wu S."/>
            <person name="Liu J."/>
            <person name="Xiao Y."/>
            <person name="Bu D."/>
            <person name="Tan J."/>
            <person name="Yang L."/>
            <person name="Ye C."/>
            <person name="Zhang J."/>
            <person name="Xu J."/>
            <person name="Zhou Y."/>
            <person name="Yu Y."/>
            <person name="Zhang B."/>
            <person name="Zhuang S."/>
            <person name="Wei H."/>
            <person name="Liu B."/>
            <person name="Lei M."/>
            <person name="Yu H."/>
            <person name="Li Y."/>
            <person name="Xu H."/>
            <person name="Wei S."/>
            <person name="He X."/>
            <person name="Fang L."/>
            <person name="Zhang Z."/>
            <person name="Zhang Y."/>
            <person name="Huang X."/>
            <person name="Su Z."/>
            <person name="Tong W."/>
            <person name="Li J."/>
            <person name="Tong Z."/>
            <person name="Li S."/>
            <person name="Ye J."/>
            <person name="Wang L."/>
            <person name="Fang L."/>
            <person name="Lei T."/>
            <person name="Chen C."/>
            <person name="Chen H."/>
            <person name="Xu Z."/>
            <person name="Li H."/>
            <person name="Huang H."/>
            <person name="Zhang F."/>
            <person name="Xu H."/>
            <person name="Li N."/>
            <person name="Zhao C."/>
            <person name="Li S."/>
            <person name="Dong L."/>
            <person name="Huang Y."/>
            <person name="Li L."/>
            <person name="Xi Y."/>
            <person name="Qi Q."/>
            <person name="Li W."/>
            <person name="Zhang B."/>
            <person name="Hu W."/>
            <person name="Zhang Y."/>
            <person name="Tian X."/>
            <person name="Jiao Y."/>
            <person name="Liang X."/>
            <person name="Jin J."/>
            <person name="Gao L."/>
            <person name="Zheng W."/>
            <person name="Hao B."/>
            <person name="Liu S."/>
            <person name="Wang W."/>
            <person name="Yuan L."/>
            <person name="Cao M."/>
            <person name="McDermott J."/>
            <person name="Samudrala R."/>
            <person name="Wang J."/>
            <person name="Wong G.K."/>
            <person name="Yang H."/>
        </authorList>
    </citation>
    <scope>NUCLEOTIDE SEQUENCE [LARGE SCALE GENOMIC DNA]</scope>
    <source>
        <strain evidence="3">cv. 93-11</strain>
    </source>
</reference>
<sequence>MMSSSSSSSSMSSSPWDATIVVLPETAKGTHGDGSFRALLPIDAARAVVEARAASGLGWTLPSLAAVEVRCRECGAGAGVCSFCAGVKIWTLPWKGHISTTEEASGMEISKDMADCMGIKPETSVRITLLDDLPHITKAIITPMDDDADLSASLTPHHIATQIGVMYPGMSFPLLVNKEKIGIFKVLGTLPMTTGQITSGTKIMIWKGSDEKTVGETLYPPILHPVIATPLQMKMVDDPALSNVVGRASKMIGNFMSYYTHLPHEATKGKMTFLLHGPCDKKAVVEGIGRTLGLPVASVDASSLIKDFPSDSVSQINTCIQRPESRDGPLLIFLDRFDELVPHNRCGSTVMTDITTTQLKLLLDDPWVIFGHRITILVVSVRWINLICPTILSRIRTRFYCGNDEKEGDWDGVGMSLLKLLETNKSIDPNSRWVVTNAILYGNTSLSKSDVTKLFAATQSFDSIVIDAMQVLKDFKNTGSKAKQSKNSKNNSLDTSVCTGCLRKHTLEEPAFDLGKATGDRENTGECTAETTAEVPGEGAAEITGDGVLETAVPSRPVPREQPRHGPVVGLCRQGPNPVRPCLCRAVGPRILHEMNNMVRDLHVFASTRYNRGWEQHQIRAPPLKAKEGEEIR</sequence>
<dbReference type="Proteomes" id="UP000007015">
    <property type="component" value="Chromosome 9"/>
</dbReference>
<dbReference type="Pfam" id="PF00004">
    <property type="entry name" value="AAA"/>
    <property type="match status" value="1"/>
</dbReference>
<name>B8BEL4_ORYSI</name>
<accession>B8BEL4</accession>
<gene>
    <name evidence="2" type="ORF">OsI_32413</name>
</gene>
<dbReference type="InterPro" id="IPR003959">
    <property type="entry name" value="ATPase_AAA_core"/>
</dbReference>
<evidence type="ECO:0000313" key="3">
    <source>
        <dbReference type="Proteomes" id="UP000007015"/>
    </source>
</evidence>
<dbReference type="Gramene" id="BGIOSGA029261-TA">
    <property type="protein sequence ID" value="BGIOSGA029261-PA"/>
    <property type="gene ID" value="BGIOSGA029261"/>
</dbReference>
<dbReference type="Gene3D" id="3.40.50.300">
    <property type="entry name" value="P-loop containing nucleotide triphosphate hydrolases"/>
    <property type="match status" value="1"/>
</dbReference>
<dbReference type="STRING" id="39946.B8BEL4"/>
<dbReference type="SUPFAM" id="SSF52540">
    <property type="entry name" value="P-loop containing nucleoside triphosphate hydrolases"/>
    <property type="match status" value="1"/>
</dbReference>
<proteinExistence type="predicted"/>
<keyword evidence="3" id="KW-1185">Reference proteome</keyword>
<feature type="domain" description="ATPase AAA-type core" evidence="1">
    <location>
        <begin position="281"/>
        <end position="401"/>
    </location>
</feature>
<protein>
    <recommendedName>
        <fullName evidence="1">ATPase AAA-type core domain-containing protein</fullName>
    </recommendedName>
</protein>
<dbReference type="GO" id="GO:0016887">
    <property type="term" value="F:ATP hydrolysis activity"/>
    <property type="evidence" value="ECO:0007669"/>
    <property type="project" value="InterPro"/>
</dbReference>
<organism evidence="2 3">
    <name type="scientific">Oryza sativa subsp. indica</name>
    <name type="common">Rice</name>
    <dbReference type="NCBI Taxonomy" id="39946"/>
    <lineage>
        <taxon>Eukaryota</taxon>
        <taxon>Viridiplantae</taxon>
        <taxon>Streptophyta</taxon>
        <taxon>Embryophyta</taxon>
        <taxon>Tracheophyta</taxon>
        <taxon>Spermatophyta</taxon>
        <taxon>Magnoliopsida</taxon>
        <taxon>Liliopsida</taxon>
        <taxon>Poales</taxon>
        <taxon>Poaceae</taxon>
        <taxon>BOP clade</taxon>
        <taxon>Oryzoideae</taxon>
        <taxon>Oryzeae</taxon>
        <taxon>Oryzinae</taxon>
        <taxon>Oryza</taxon>
        <taxon>Oryza sativa</taxon>
    </lineage>
</organism>